<dbReference type="Proteomes" id="UP000321659">
    <property type="component" value="Unassembled WGS sequence"/>
</dbReference>
<reference evidence="2 3" key="1">
    <citation type="submission" date="2019-04" db="EMBL/GenBank/DDBJ databases">
        <title>In vitro growth and metabolic characteristics of meat-borne Lactobacillus algidus strains.</title>
        <authorList>
            <person name="Sade E."/>
            <person name="Per J."/>
            <person name="Tytti H."/>
            <person name="Johanna B.K."/>
        </authorList>
    </citation>
    <scope>NUCLEOTIDE SEQUENCE [LARGE SCALE GENOMIC DNA]</scope>
    <source>
        <strain evidence="2 3">LTS37-1</strain>
    </source>
</reference>
<name>A0A5C6M6L0_9LACO</name>
<keyword evidence="1" id="KW-0472">Membrane</keyword>
<accession>A0A5C6M6L0</accession>
<evidence type="ECO:0000256" key="1">
    <source>
        <dbReference type="SAM" id="Phobius"/>
    </source>
</evidence>
<dbReference type="EMBL" id="SRRQ01000016">
    <property type="protein sequence ID" value="TWW10306.1"/>
    <property type="molecule type" value="Genomic_DNA"/>
</dbReference>
<dbReference type="AlphaFoldDB" id="A0A5C6M6L0"/>
<organism evidence="2 3">
    <name type="scientific">Dellaglioa algida</name>
    <dbReference type="NCBI Taxonomy" id="105612"/>
    <lineage>
        <taxon>Bacteria</taxon>
        <taxon>Bacillati</taxon>
        <taxon>Bacillota</taxon>
        <taxon>Bacilli</taxon>
        <taxon>Lactobacillales</taxon>
        <taxon>Lactobacillaceae</taxon>
        <taxon>Dellaglioa</taxon>
    </lineage>
</organism>
<evidence type="ECO:0000313" key="2">
    <source>
        <dbReference type="EMBL" id="TWW10306.1"/>
    </source>
</evidence>
<comment type="caution">
    <text evidence="2">The sequence shown here is derived from an EMBL/GenBank/DDBJ whole genome shotgun (WGS) entry which is preliminary data.</text>
</comment>
<sequence>MFKSRYASSNSVYMTIASIFFSLIFFFIFFESIQASPKSGGAYETPDQYPLGVATGVNSVAGGSITFNADQVKSLQGQYFAKDFKSTGYGEAVIQNYSAKNLSDSDTDTFDKMNPSMVSDTVSGGLLRMYSNAQSFHYSKTKNLSFFIEHPPTDADLLKSLGSWDTAGVARFHEVEDKTDTLANFPAMKKNSITSFDDISKNLRNVSDYYADFTSTTVAKDTHEVSGKNALYNDAINSVAINTDHTITNSNNNGGSGVIQINIDMNKKTTKQGVVVVDINGDLNQFQAAKELSVNLLNFTSGTTKMPYIILNYKNFTSFNFTNEAWMRVAGYAPLSGDATYITDDSDSHIFKGQNTTGTNAKGVNLLTKDTTVKVGSKTIKTLFNTSSHLLHNFNTENTTLSFGTNTSQNFVGSVLAPNADIAIDATQSGSGSPLTGNLMSGQDITGNMSVDDEVASDAGFNTDDFDVANTKDDPAGFLKDSDTNTSKPTILSATVSGNNAFIPGSTKTLNASINNTSATVKQDNANLGADASTIQTSEKTYTTTLNVNPNDTSYYLWYRLNDGKWQKYAKNYKDSSSLTEANQTFTSGENTIDFNSGNAITALENQYQDKKHQYDRTAYSDKKTYAMDSNTSAGGSDQIDEGYQLIGYHLYHKNKISYLVTATNDDSINKILGSSNPTISDADLTEKDTDYTPISYILNVTGNLLVTYPKNFDFGTYKLGENKKTLSASGTLAIDNPFKVNWDLSVNTNDSSINDTLNPLFKKDRLSWYKQVQTSKDGETLTFEQKPATSNKIDFSNSNKTIFDLPSSSLGDSSNSVINKSHYYAQLTLDFATSIFDTVGTYNYDSLWAISPTNNSGIVIE</sequence>
<keyword evidence="1" id="KW-1133">Transmembrane helix</keyword>
<dbReference type="RefSeq" id="WP_146303275.1">
    <property type="nucleotide sequence ID" value="NZ_JANXKU010000001.1"/>
</dbReference>
<evidence type="ECO:0000313" key="3">
    <source>
        <dbReference type="Proteomes" id="UP000321659"/>
    </source>
</evidence>
<feature type="transmembrane region" description="Helical" evidence="1">
    <location>
        <begin position="12"/>
        <end position="30"/>
    </location>
</feature>
<gene>
    <name evidence="2" type="ORF">LABALGLTS371_15000</name>
</gene>
<protein>
    <submittedName>
        <fullName evidence="2">Uncharacterized protein</fullName>
    </submittedName>
</protein>
<keyword evidence="1" id="KW-0812">Transmembrane</keyword>
<proteinExistence type="predicted"/>